<dbReference type="InterPro" id="IPR023296">
    <property type="entry name" value="Glyco_hydro_beta-prop_sf"/>
</dbReference>
<sequence length="674" mass="73735">MTQNSPSTAAPAPSLSRRSLLVSGVCTAAVPAALAVGASPASARPVGTSQGVPTVGGSSHLPTGAGGAAPSIEPGEPWTDTNGSVIQAHGGQVVIHEDDQGTIYYWYGEDRSNGYGNSPGVHVYSSRNLSDWDDEGLALRALEGPEQLDSDPYFTALYAGYDEAQREAVIRDLVTFTDEDSEETVAILERPKVLYNEATDTWVMWVHADGPSESSDAQYAKARAGVAVSESPTGPFRWIDSYRLHVAPEGEENYDPDNPGMARDMTLFKDDDGTAYIIYSSEENYSLFISKLDAEYTYLATGPDDAVKGVDFTRPYIGAHREAPALFKRGQIYYLITSGATGWDPNPASWATSTEILGEWTDHGNPCVGDGAEITFGSQSTNVIPVDPERGVYVYMGDRWTPEDLANSPYVWLPVRFGEGTEIALEWHDSWNVEDLPPQPRFEVDARMPDAIRPGAEHLLPTQVELDRDGEVSTQPVRWDGDLERPGLTTVVGRIGDGDEGLTFRRQVLVVPRRIEYVVSAGGESTSDYRALREHSRGTVANSVPDQEYGQDPQTGRTWGFTGDSDAAGSGIDSMDRTVRYAQGGADLRYRFDGLDSGRYRLHLCFYEPWPETEGRTAQVILNDEVIVAEQSFDVEPTVVAHPFRLGREETVDLVVSPTADPDVQISWILIERM</sequence>
<dbReference type="Gene3D" id="2.115.10.20">
    <property type="entry name" value="Glycosyl hydrolase domain, family 43"/>
    <property type="match status" value="1"/>
</dbReference>
<dbReference type="PROSITE" id="PS51318">
    <property type="entry name" value="TAT"/>
    <property type="match status" value="1"/>
</dbReference>
<dbReference type="PANTHER" id="PTHR22925:SF3">
    <property type="entry name" value="GLYCOSYL HYDROLASE FAMILY PROTEIN 43"/>
    <property type="match status" value="1"/>
</dbReference>
<evidence type="ECO:0000256" key="1">
    <source>
        <dbReference type="ARBA" id="ARBA00009865"/>
    </source>
</evidence>
<evidence type="ECO:0000256" key="2">
    <source>
        <dbReference type="ARBA" id="ARBA00022801"/>
    </source>
</evidence>
<feature type="site" description="Important for catalytic activity, responsible for pKa modulation of the active site Glu and correct orientation of both the proton donor and substrate" evidence="4">
    <location>
        <position position="264"/>
    </location>
</feature>
<feature type="chain" id="PRO_5039547018" evidence="6">
    <location>
        <begin position="29"/>
        <end position="674"/>
    </location>
</feature>
<name>A0A9D2LFP5_9MICO</name>
<dbReference type="Proteomes" id="UP000823823">
    <property type="component" value="Unassembled WGS sequence"/>
</dbReference>
<dbReference type="SUPFAM" id="SSF75005">
    <property type="entry name" value="Arabinanase/levansucrase/invertase"/>
    <property type="match status" value="1"/>
</dbReference>
<reference evidence="7" key="2">
    <citation type="submission" date="2021-04" db="EMBL/GenBank/DDBJ databases">
        <authorList>
            <person name="Gilroy R."/>
        </authorList>
    </citation>
    <scope>NUCLEOTIDE SEQUENCE</scope>
    <source>
        <strain evidence="7">ChiHjej13B12-24818</strain>
    </source>
</reference>
<dbReference type="GO" id="GO:0004553">
    <property type="term" value="F:hydrolase activity, hydrolyzing O-glycosyl compounds"/>
    <property type="evidence" value="ECO:0007669"/>
    <property type="project" value="InterPro"/>
</dbReference>
<feature type="region of interest" description="Disordered" evidence="5">
    <location>
        <begin position="37"/>
        <end position="81"/>
    </location>
</feature>
<dbReference type="Pfam" id="PF04616">
    <property type="entry name" value="Glyco_hydro_43"/>
    <property type="match status" value="1"/>
</dbReference>
<protein>
    <submittedName>
        <fullName evidence="7">Glycoside hydrolase family 43 protein</fullName>
    </submittedName>
</protein>
<dbReference type="PANTHER" id="PTHR22925">
    <property type="entry name" value="GLYCOSYL HYDROLASE 43 FAMILY MEMBER"/>
    <property type="match status" value="1"/>
</dbReference>
<comment type="similarity">
    <text evidence="1">Belongs to the glycosyl hydrolase 43 family.</text>
</comment>
<dbReference type="CDD" id="cd18825">
    <property type="entry name" value="GH43_CtGH43-like"/>
    <property type="match status" value="1"/>
</dbReference>
<evidence type="ECO:0000256" key="3">
    <source>
        <dbReference type="ARBA" id="ARBA00023295"/>
    </source>
</evidence>
<feature type="region of interest" description="Disordered" evidence="5">
    <location>
        <begin position="542"/>
        <end position="572"/>
    </location>
</feature>
<feature type="signal peptide" evidence="6">
    <location>
        <begin position="1"/>
        <end position="28"/>
    </location>
</feature>
<organism evidence="7 8">
    <name type="scientific">Candidatus Brachybacterium merdavium</name>
    <dbReference type="NCBI Taxonomy" id="2838513"/>
    <lineage>
        <taxon>Bacteria</taxon>
        <taxon>Bacillati</taxon>
        <taxon>Actinomycetota</taxon>
        <taxon>Actinomycetes</taxon>
        <taxon>Micrococcales</taxon>
        <taxon>Dermabacteraceae</taxon>
        <taxon>Brachybacterium</taxon>
    </lineage>
</organism>
<evidence type="ECO:0000313" key="7">
    <source>
        <dbReference type="EMBL" id="HJB11852.1"/>
    </source>
</evidence>
<evidence type="ECO:0000256" key="5">
    <source>
        <dbReference type="SAM" id="MobiDB-lite"/>
    </source>
</evidence>
<accession>A0A9D2LFP5</accession>
<keyword evidence="2 7" id="KW-0378">Hydrolase</keyword>
<proteinExistence type="inferred from homology"/>
<gene>
    <name evidence="7" type="ORF">H9786_15235</name>
</gene>
<dbReference type="GO" id="GO:0005975">
    <property type="term" value="P:carbohydrate metabolic process"/>
    <property type="evidence" value="ECO:0007669"/>
    <property type="project" value="InterPro"/>
</dbReference>
<feature type="compositionally biased region" description="Polar residues" evidence="5">
    <location>
        <begin position="47"/>
        <end position="61"/>
    </location>
</feature>
<comment type="caution">
    <text evidence="7">The sequence shown here is derived from an EMBL/GenBank/DDBJ whole genome shotgun (WGS) entry which is preliminary data.</text>
</comment>
<keyword evidence="3" id="KW-0326">Glycosidase</keyword>
<dbReference type="EMBL" id="DWZH01000124">
    <property type="protein sequence ID" value="HJB11852.1"/>
    <property type="molecule type" value="Genomic_DNA"/>
</dbReference>
<reference evidence="7" key="1">
    <citation type="journal article" date="2021" name="PeerJ">
        <title>Extensive microbial diversity within the chicken gut microbiome revealed by metagenomics and culture.</title>
        <authorList>
            <person name="Gilroy R."/>
            <person name="Ravi A."/>
            <person name="Getino M."/>
            <person name="Pursley I."/>
            <person name="Horton D.L."/>
            <person name="Alikhan N.F."/>
            <person name="Baker D."/>
            <person name="Gharbi K."/>
            <person name="Hall N."/>
            <person name="Watson M."/>
            <person name="Adriaenssens E.M."/>
            <person name="Foster-Nyarko E."/>
            <person name="Jarju S."/>
            <person name="Secka A."/>
            <person name="Antonio M."/>
            <person name="Oren A."/>
            <person name="Chaudhuri R.R."/>
            <person name="La Ragione R."/>
            <person name="Hildebrand F."/>
            <person name="Pallen M.J."/>
        </authorList>
    </citation>
    <scope>NUCLEOTIDE SEQUENCE</scope>
    <source>
        <strain evidence="7">ChiHjej13B12-24818</strain>
    </source>
</reference>
<evidence type="ECO:0000256" key="6">
    <source>
        <dbReference type="SAM" id="SignalP"/>
    </source>
</evidence>
<keyword evidence="6" id="KW-0732">Signal</keyword>
<dbReference type="InterPro" id="IPR006710">
    <property type="entry name" value="Glyco_hydro_43"/>
</dbReference>
<evidence type="ECO:0000256" key="4">
    <source>
        <dbReference type="PIRSR" id="PIRSR606710-2"/>
    </source>
</evidence>
<dbReference type="AlphaFoldDB" id="A0A9D2LFP5"/>
<evidence type="ECO:0000313" key="8">
    <source>
        <dbReference type="Proteomes" id="UP000823823"/>
    </source>
</evidence>
<dbReference type="InterPro" id="IPR006311">
    <property type="entry name" value="TAT_signal"/>
</dbReference>